<dbReference type="InterPro" id="IPR048770">
    <property type="entry name" value="SoFic-like_C"/>
</dbReference>
<keyword evidence="1" id="KW-0547">Nucleotide-binding</keyword>
<evidence type="ECO:0000256" key="3">
    <source>
        <dbReference type="PIRSR" id="PIRSR640198-2"/>
    </source>
</evidence>
<feature type="binding site" evidence="1">
    <location>
        <position position="61"/>
    </location>
    <ligand>
        <name>ATP</name>
        <dbReference type="ChEBI" id="CHEBI:30616"/>
    </ligand>
</feature>
<reference evidence="6" key="1">
    <citation type="submission" date="2017-05" db="EMBL/GenBank/DDBJ databases">
        <authorList>
            <person name="Ray J."/>
            <person name="Price M."/>
            <person name="Deutschbauer A."/>
        </authorList>
    </citation>
    <scope>NUCLEOTIDE SEQUENCE [LARGE SCALE GENOMIC DNA]</scope>
    <source>
        <strain evidence="6">DSM 19842</strain>
        <plasmid evidence="6">unnamed</plasmid>
    </source>
</reference>
<feature type="binding site" evidence="1">
    <location>
        <position position="190"/>
    </location>
    <ligand>
        <name>ATP</name>
        <dbReference type="ChEBI" id="CHEBI:30616"/>
    </ligand>
</feature>
<dbReference type="AlphaFoldDB" id="A0A1X9YYP4"/>
<gene>
    <name evidence="5" type="ORF">CA264_20870</name>
</gene>
<dbReference type="OrthoDB" id="9814400at2"/>
<dbReference type="InterPro" id="IPR026287">
    <property type="entry name" value="SoFic-like"/>
</dbReference>
<organism evidence="5 6">
    <name type="scientific">Pontibacter actiniarum</name>
    <dbReference type="NCBI Taxonomy" id="323450"/>
    <lineage>
        <taxon>Bacteria</taxon>
        <taxon>Pseudomonadati</taxon>
        <taxon>Bacteroidota</taxon>
        <taxon>Cytophagia</taxon>
        <taxon>Cytophagales</taxon>
        <taxon>Hymenobacteraceae</taxon>
        <taxon>Pontibacter</taxon>
    </lineage>
</organism>
<dbReference type="Pfam" id="PF21248">
    <property type="entry name" value="SoFic-like_C"/>
    <property type="match status" value="1"/>
</dbReference>
<evidence type="ECO:0000256" key="1">
    <source>
        <dbReference type="PIRSR" id="PIRSR038925-1"/>
    </source>
</evidence>
<dbReference type="PANTHER" id="PTHR13504">
    <property type="entry name" value="FIDO DOMAIN-CONTAINING PROTEIN DDB_G0283145"/>
    <property type="match status" value="1"/>
</dbReference>
<dbReference type="EMBL" id="CP021236">
    <property type="protein sequence ID" value="ARS38008.1"/>
    <property type="molecule type" value="Genomic_DNA"/>
</dbReference>
<dbReference type="PIRSF" id="PIRSF038925">
    <property type="entry name" value="AMP-prot_trans"/>
    <property type="match status" value="1"/>
</dbReference>
<proteinExistence type="predicted"/>
<feature type="binding site" evidence="3">
    <location>
        <begin position="232"/>
        <end position="233"/>
    </location>
    <ligand>
        <name>ATP</name>
        <dbReference type="ChEBI" id="CHEBI:30616"/>
    </ligand>
</feature>
<accession>A0A1X9YYP4</accession>
<feature type="binding site" evidence="1">
    <location>
        <begin position="195"/>
        <end position="201"/>
    </location>
    <ligand>
        <name>ATP</name>
        <dbReference type="ChEBI" id="CHEBI:30616"/>
    </ligand>
</feature>
<feature type="binding site" evidence="1">
    <location>
        <position position="232"/>
    </location>
    <ligand>
        <name>ATP</name>
        <dbReference type="ChEBI" id="CHEBI:30616"/>
    </ligand>
</feature>
<sequence>MWQPTDLPVPVEVETKAVLKQATTAHRYLAELKGVAATIPNEQILISTLTLQEARDSSAIENIITTQDELFKAELQAGYALSTATKEVQNYATALREGFEAVRKNKILSLSHILRIQQELEQNNAGLRKLPGTALKNAKTGETVYTPPQHPDQIEHLMHNLVQYINDDEVSDVDPLIKMAIIHHQFESIHPFYDGNGRTGRIINILYLVCKDLLQLPVLYLSRYVVENKADYYRLLQQVRDSGDWEAWLLFMLKGVEETAKQTIEMVKSINLLMQQYKKRIRTDLPKIYSQDLLNNLFKHPYTKIEFVMKDLMLERKAAARYLNALADLGLLQKEKVGTSNYYLNLPLIEVFVNAKEQYTSTTPVIGTQDS</sequence>
<evidence type="ECO:0000313" key="6">
    <source>
        <dbReference type="Proteomes" id="UP000266292"/>
    </source>
</evidence>
<dbReference type="PANTHER" id="PTHR13504:SF35">
    <property type="entry name" value="PROTEIN ADENYLYLTRANSFERASE SOFIC"/>
    <property type="match status" value="1"/>
</dbReference>
<dbReference type="InterPro" id="IPR025758">
    <property type="entry name" value="Fic/DOC_N"/>
</dbReference>
<dbReference type="STRING" id="709015.GCA_000472485_00175"/>
<dbReference type="Proteomes" id="UP000266292">
    <property type="component" value="Plasmid unnamed"/>
</dbReference>
<dbReference type="InterPro" id="IPR036597">
    <property type="entry name" value="Fido-like_dom_sf"/>
</dbReference>
<keyword evidence="6" id="KW-1185">Reference proteome</keyword>
<name>A0A1X9YYP4_9BACT</name>
<feature type="active site" evidence="2">
    <location>
        <position position="190"/>
    </location>
</feature>
<evidence type="ECO:0000259" key="4">
    <source>
        <dbReference type="PROSITE" id="PS51459"/>
    </source>
</evidence>
<dbReference type="Gene3D" id="1.10.3290.10">
    <property type="entry name" value="Fido-like domain"/>
    <property type="match status" value="1"/>
</dbReference>
<geneLocation type="plasmid" evidence="5 6">
    <name>unnamed</name>
</geneLocation>
<dbReference type="Pfam" id="PF13784">
    <property type="entry name" value="Fic_N"/>
    <property type="match status" value="1"/>
</dbReference>
<dbReference type="KEGG" id="pact:CA264_20870"/>
<keyword evidence="1" id="KW-0067">ATP-binding</keyword>
<dbReference type="SUPFAM" id="SSF140931">
    <property type="entry name" value="Fic-like"/>
    <property type="match status" value="1"/>
</dbReference>
<dbReference type="GO" id="GO:0005524">
    <property type="term" value="F:ATP binding"/>
    <property type="evidence" value="ECO:0007669"/>
    <property type="project" value="UniProtKB-KW"/>
</dbReference>
<dbReference type="Pfam" id="PF02661">
    <property type="entry name" value="Fic"/>
    <property type="match status" value="1"/>
</dbReference>
<dbReference type="InterPro" id="IPR003812">
    <property type="entry name" value="Fido"/>
</dbReference>
<feature type="binding site" evidence="3">
    <location>
        <begin position="194"/>
        <end position="201"/>
    </location>
    <ligand>
        <name>ATP</name>
        <dbReference type="ChEBI" id="CHEBI:30616"/>
    </ligand>
</feature>
<protein>
    <submittedName>
        <fullName evidence="5">Addiction module protein</fullName>
    </submittedName>
</protein>
<evidence type="ECO:0000313" key="5">
    <source>
        <dbReference type="EMBL" id="ARS38008.1"/>
    </source>
</evidence>
<evidence type="ECO:0000256" key="2">
    <source>
        <dbReference type="PIRSR" id="PIRSR640198-1"/>
    </source>
</evidence>
<feature type="domain" description="Fido" evidence="4">
    <location>
        <begin position="108"/>
        <end position="254"/>
    </location>
</feature>
<dbReference type="PROSITE" id="PS51459">
    <property type="entry name" value="FIDO"/>
    <property type="match status" value="1"/>
</dbReference>
<dbReference type="RefSeq" id="WP_025603943.1">
    <property type="nucleotide sequence ID" value="NZ_CP021236.1"/>
</dbReference>
<dbReference type="InterPro" id="IPR040198">
    <property type="entry name" value="Fido_containing"/>
</dbReference>
<keyword evidence="5" id="KW-0614">Plasmid</keyword>